<reference evidence="1" key="1">
    <citation type="submission" date="2021-08" db="EMBL/GenBank/DDBJ databases">
        <authorList>
            <person name="Misof B."/>
            <person name="Oliver O."/>
            <person name="Podsiadlowski L."/>
            <person name="Donath A."/>
            <person name="Peters R."/>
            <person name="Mayer C."/>
            <person name="Rust J."/>
            <person name="Gunkel S."/>
            <person name="Lesny P."/>
            <person name="Martin S."/>
            <person name="Oeyen J.P."/>
            <person name="Petersen M."/>
            <person name="Panagiotis P."/>
            <person name="Wilbrandt J."/>
            <person name="Tanja T."/>
        </authorList>
    </citation>
    <scope>NUCLEOTIDE SEQUENCE</scope>
    <source>
        <strain evidence="1">GBR_01_08_01A</strain>
        <tissue evidence="1">Thorax + abdomen</tissue>
    </source>
</reference>
<dbReference type="AlphaFoldDB" id="A0AAD9R9P5"/>
<evidence type="ECO:0000313" key="1">
    <source>
        <dbReference type="EMBL" id="KAK2575395.1"/>
    </source>
</evidence>
<protein>
    <submittedName>
        <fullName evidence="1">Uncharacterized protein</fullName>
    </submittedName>
</protein>
<name>A0AAD9R9P5_9HYME</name>
<proteinExistence type="predicted"/>
<gene>
    <name evidence="1" type="ORF">KPH14_008311</name>
</gene>
<comment type="caution">
    <text evidence="1">The sequence shown here is derived from an EMBL/GenBank/DDBJ whole genome shotgun (WGS) entry which is preliminary data.</text>
</comment>
<feature type="non-terminal residue" evidence="1">
    <location>
        <position position="55"/>
    </location>
</feature>
<accession>A0AAD9R9P5</accession>
<sequence length="55" mass="6164">MATGEDWRSARNLAEVGVALVVGRIEALGLEVAPRKTEALWFHALRRRPPQSHLM</sequence>
<evidence type="ECO:0000313" key="2">
    <source>
        <dbReference type="Proteomes" id="UP001258017"/>
    </source>
</evidence>
<dbReference type="EMBL" id="JAIFRP010004416">
    <property type="protein sequence ID" value="KAK2575395.1"/>
    <property type="molecule type" value="Genomic_DNA"/>
</dbReference>
<reference evidence="1" key="2">
    <citation type="journal article" date="2023" name="Commun. Biol.">
        <title>Intrasexual cuticular hydrocarbon dimorphism in a wasp sheds light on hydrocarbon biosynthesis genes in Hymenoptera.</title>
        <authorList>
            <person name="Moris V.C."/>
            <person name="Podsiadlowski L."/>
            <person name="Martin S."/>
            <person name="Oeyen J.P."/>
            <person name="Donath A."/>
            <person name="Petersen M."/>
            <person name="Wilbrandt J."/>
            <person name="Misof B."/>
            <person name="Liedtke D."/>
            <person name="Thamm M."/>
            <person name="Scheiner R."/>
            <person name="Schmitt T."/>
            <person name="Niehuis O."/>
        </authorList>
    </citation>
    <scope>NUCLEOTIDE SEQUENCE</scope>
    <source>
        <strain evidence="1">GBR_01_08_01A</strain>
    </source>
</reference>
<organism evidence="1 2">
    <name type="scientific">Odynerus spinipes</name>
    <dbReference type="NCBI Taxonomy" id="1348599"/>
    <lineage>
        <taxon>Eukaryota</taxon>
        <taxon>Metazoa</taxon>
        <taxon>Ecdysozoa</taxon>
        <taxon>Arthropoda</taxon>
        <taxon>Hexapoda</taxon>
        <taxon>Insecta</taxon>
        <taxon>Pterygota</taxon>
        <taxon>Neoptera</taxon>
        <taxon>Endopterygota</taxon>
        <taxon>Hymenoptera</taxon>
        <taxon>Apocrita</taxon>
        <taxon>Aculeata</taxon>
        <taxon>Vespoidea</taxon>
        <taxon>Vespidae</taxon>
        <taxon>Eumeninae</taxon>
        <taxon>Odynerus</taxon>
    </lineage>
</organism>
<dbReference type="Proteomes" id="UP001258017">
    <property type="component" value="Unassembled WGS sequence"/>
</dbReference>
<keyword evidence="2" id="KW-1185">Reference proteome</keyword>